<evidence type="ECO:0000256" key="1">
    <source>
        <dbReference type="ARBA" id="ARBA00008791"/>
    </source>
</evidence>
<sequence>MGAYVLAGLDGSVESTTAAGWAADQAVRRRLALRLVHVETWLDDAHAGASVPADVRTLTTRMLTRTQDALRAAHPGLEVRADLLGGGPVVDVLVDAATDPEAELLVLGSRGIGGFEGLVVGSVGLGVTARSPIPTALVRAHGAGHLPDPDGAPVVLGVDTRAPSAEVIEYAFREAARRGALLRAVHGWTPPPVWGYAGWVAPQAETEEFRLIEAELLSDALAGWREKFPEVAVVECSQLATGAQALVDQSSDAGVVVVGRRLRHLPLGPRLGPVGHAVLHHAHAPVLVVPHD</sequence>
<dbReference type="PRINTS" id="PR01438">
    <property type="entry name" value="UNVRSLSTRESS"/>
</dbReference>
<evidence type="ECO:0000259" key="2">
    <source>
        <dbReference type="Pfam" id="PF00582"/>
    </source>
</evidence>
<dbReference type="SUPFAM" id="SSF52402">
    <property type="entry name" value="Adenine nucleotide alpha hydrolases-like"/>
    <property type="match status" value="2"/>
</dbReference>
<name>A0ABP9EPX6_9ACTN</name>
<comment type="similarity">
    <text evidence="1">Belongs to the universal stress protein A family.</text>
</comment>
<organism evidence="3 4">
    <name type="scientific">Kitasatospora terrestris</name>
    <dbReference type="NCBI Taxonomy" id="258051"/>
    <lineage>
        <taxon>Bacteria</taxon>
        <taxon>Bacillati</taxon>
        <taxon>Actinomycetota</taxon>
        <taxon>Actinomycetes</taxon>
        <taxon>Kitasatosporales</taxon>
        <taxon>Streptomycetaceae</taxon>
        <taxon>Kitasatospora</taxon>
    </lineage>
</organism>
<dbReference type="EMBL" id="BAABIS010000001">
    <property type="protein sequence ID" value="GAA4882772.1"/>
    <property type="molecule type" value="Genomic_DNA"/>
</dbReference>
<dbReference type="InterPro" id="IPR006015">
    <property type="entry name" value="Universal_stress_UspA"/>
</dbReference>
<dbReference type="Proteomes" id="UP001501752">
    <property type="component" value="Unassembled WGS sequence"/>
</dbReference>
<accession>A0ABP9EPX6</accession>
<evidence type="ECO:0000313" key="3">
    <source>
        <dbReference type="EMBL" id="GAA4882772.1"/>
    </source>
</evidence>
<dbReference type="PANTHER" id="PTHR46268">
    <property type="entry name" value="STRESS RESPONSE PROTEIN NHAX"/>
    <property type="match status" value="1"/>
</dbReference>
<feature type="domain" description="UspA" evidence="2">
    <location>
        <begin position="5"/>
        <end position="139"/>
    </location>
</feature>
<dbReference type="Pfam" id="PF00582">
    <property type="entry name" value="Usp"/>
    <property type="match status" value="2"/>
</dbReference>
<dbReference type="InterPro" id="IPR006016">
    <property type="entry name" value="UspA"/>
</dbReference>
<protein>
    <submittedName>
        <fullName evidence="3">Universal stress protein</fullName>
    </submittedName>
</protein>
<evidence type="ECO:0000313" key="4">
    <source>
        <dbReference type="Proteomes" id="UP001501752"/>
    </source>
</evidence>
<dbReference type="PANTHER" id="PTHR46268:SF6">
    <property type="entry name" value="UNIVERSAL STRESS PROTEIN UP12"/>
    <property type="match status" value="1"/>
</dbReference>
<dbReference type="Gene3D" id="3.40.50.620">
    <property type="entry name" value="HUPs"/>
    <property type="match status" value="2"/>
</dbReference>
<keyword evidence="4" id="KW-1185">Reference proteome</keyword>
<dbReference type="InterPro" id="IPR014729">
    <property type="entry name" value="Rossmann-like_a/b/a_fold"/>
</dbReference>
<dbReference type="RefSeq" id="WP_345701306.1">
    <property type="nucleotide sequence ID" value="NZ_BAABIS010000001.1"/>
</dbReference>
<reference evidence="4" key="1">
    <citation type="journal article" date="2019" name="Int. J. Syst. Evol. Microbiol.">
        <title>The Global Catalogue of Microorganisms (GCM) 10K type strain sequencing project: providing services to taxonomists for standard genome sequencing and annotation.</title>
        <authorList>
            <consortium name="The Broad Institute Genomics Platform"/>
            <consortium name="The Broad Institute Genome Sequencing Center for Infectious Disease"/>
            <person name="Wu L."/>
            <person name="Ma J."/>
        </authorList>
    </citation>
    <scope>NUCLEOTIDE SEQUENCE [LARGE SCALE GENOMIC DNA]</scope>
    <source>
        <strain evidence="4">JCM 13006</strain>
    </source>
</reference>
<gene>
    <name evidence="3" type="ORF">GCM10023235_74080</name>
</gene>
<proteinExistence type="inferred from homology"/>
<comment type="caution">
    <text evidence="3">The sequence shown here is derived from an EMBL/GenBank/DDBJ whole genome shotgun (WGS) entry which is preliminary data.</text>
</comment>
<feature type="domain" description="UspA" evidence="2">
    <location>
        <begin position="154"/>
        <end position="290"/>
    </location>
</feature>